<dbReference type="AlphaFoldDB" id="A0A6J6EG88"/>
<comment type="cofactor">
    <cofactor evidence="1">
        <name>pyridoxal 5'-phosphate</name>
        <dbReference type="ChEBI" id="CHEBI:597326"/>
    </cofactor>
</comment>
<dbReference type="FunFam" id="3.20.20.10:FF:000002">
    <property type="entry name" value="Alanine racemase"/>
    <property type="match status" value="1"/>
</dbReference>
<dbReference type="Pfam" id="PF00842">
    <property type="entry name" value="Ala_racemase_C"/>
    <property type="match status" value="1"/>
</dbReference>
<dbReference type="GO" id="GO:0008784">
    <property type="term" value="F:alanine racemase activity"/>
    <property type="evidence" value="ECO:0007669"/>
    <property type="project" value="InterPro"/>
</dbReference>
<dbReference type="NCBIfam" id="TIGR00492">
    <property type="entry name" value="alr"/>
    <property type="match status" value="1"/>
</dbReference>
<reference evidence="5" key="1">
    <citation type="submission" date="2020-05" db="EMBL/GenBank/DDBJ databases">
        <authorList>
            <person name="Chiriac C."/>
            <person name="Salcher M."/>
            <person name="Ghai R."/>
            <person name="Kavagutti S V."/>
        </authorList>
    </citation>
    <scope>NUCLEOTIDE SEQUENCE</scope>
</reference>
<evidence type="ECO:0000256" key="2">
    <source>
        <dbReference type="ARBA" id="ARBA00022898"/>
    </source>
</evidence>
<dbReference type="SMART" id="SM01005">
    <property type="entry name" value="Ala_racemase_C"/>
    <property type="match status" value="1"/>
</dbReference>
<dbReference type="GO" id="GO:0005829">
    <property type="term" value="C:cytosol"/>
    <property type="evidence" value="ECO:0007669"/>
    <property type="project" value="TreeGrafter"/>
</dbReference>
<dbReference type="PROSITE" id="PS00395">
    <property type="entry name" value="ALANINE_RACEMASE"/>
    <property type="match status" value="1"/>
</dbReference>
<dbReference type="GO" id="GO:0030632">
    <property type="term" value="P:D-alanine biosynthetic process"/>
    <property type="evidence" value="ECO:0007669"/>
    <property type="project" value="TreeGrafter"/>
</dbReference>
<dbReference type="GO" id="GO:0030170">
    <property type="term" value="F:pyridoxal phosphate binding"/>
    <property type="evidence" value="ECO:0007669"/>
    <property type="project" value="TreeGrafter"/>
</dbReference>
<sequence>MSRAVAEVDLSAIAHNLKLIKDKTNVQVLAVVKADAYGHGLIPVAKAAVTAGADWLGTALLEEGIALRAAGVKAPLICWLTPLGEDLKIAIKNNIDLSVSSVELLEEVIDAGRAANIVPRIHLEVDTGMTRGGVRSEWPEFVSQIAKAVKDNGVEVVGLWSHFARADEPDQAFNQQQLDIFHKRLATLIAQGINPQFVHIANSAAALTNNDAVKNIVRWGIGLYGLSPDVNTLGDSGKFNLKPAMKLKAKLHLVKDAEAGAKVGYGGSATVANDTKIGIVAMGYADGIPRNASDLAGVFIAGHRAPLLGRVSMDQFVVNLGANSNAKTGDEVVIFGDGALGEYTVDDWASAAGTINYEIVTRIGPRVPRIYPRG</sequence>
<dbReference type="SUPFAM" id="SSF51419">
    <property type="entry name" value="PLP-binding barrel"/>
    <property type="match status" value="1"/>
</dbReference>
<organism evidence="5">
    <name type="scientific">freshwater metagenome</name>
    <dbReference type="NCBI Taxonomy" id="449393"/>
    <lineage>
        <taxon>unclassified sequences</taxon>
        <taxon>metagenomes</taxon>
        <taxon>ecological metagenomes</taxon>
    </lineage>
</organism>
<dbReference type="Gene3D" id="2.40.37.10">
    <property type="entry name" value="Lyase, Ornithine Decarboxylase, Chain A, domain 1"/>
    <property type="match status" value="1"/>
</dbReference>
<dbReference type="PANTHER" id="PTHR30511">
    <property type="entry name" value="ALANINE RACEMASE"/>
    <property type="match status" value="1"/>
</dbReference>
<keyword evidence="3" id="KW-0413">Isomerase</keyword>
<evidence type="ECO:0000256" key="1">
    <source>
        <dbReference type="ARBA" id="ARBA00001933"/>
    </source>
</evidence>
<keyword evidence="2" id="KW-0663">Pyridoxal phosphate</keyword>
<feature type="domain" description="Alanine racemase C-terminal" evidence="4">
    <location>
        <begin position="244"/>
        <end position="372"/>
    </location>
</feature>
<accession>A0A6J6EG88</accession>
<proteinExistence type="inferred from homology"/>
<dbReference type="PANTHER" id="PTHR30511:SF0">
    <property type="entry name" value="ALANINE RACEMASE, CATABOLIC-RELATED"/>
    <property type="match status" value="1"/>
</dbReference>
<dbReference type="SUPFAM" id="SSF50621">
    <property type="entry name" value="Alanine racemase C-terminal domain-like"/>
    <property type="match status" value="1"/>
</dbReference>
<dbReference type="InterPro" id="IPR000821">
    <property type="entry name" value="Ala_racemase"/>
</dbReference>
<dbReference type="EMBL" id="CAEZTV010000017">
    <property type="protein sequence ID" value="CAB4575551.1"/>
    <property type="molecule type" value="Genomic_DNA"/>
</dbReference>
<evidence type="ECO:0000256" key="3">
    <source>
        <dbReference type="ARBA" id="ARBA00023235"/>
    </source>
</evidence>
<evidence type="ECO:0000313" key="5">
    <source>
        <dbReference type="EMBL" id="CAB4575551.1"/>
    </source>
</evidence>
<gene>
    <name evidence="5" type="ORF">UFOPK1747_00222</name>
</gene>
<evidence type="ECO:0000259" key="4">
    <source>
        <dbReference type="SMART" id="SM01005"/>
    </source>
</evidence>
<name>A0A6J6EG88_9ZZZZ</name>
<dbReference type="Gene3D" id="3.20.20.10">
    <property type="entry name" value="Alanine racemase"/>
    <property type="match status" value="1"/>
</dbReference>
<dbReference type="InterPro" id="IPR001608">
    <property type="entry name" value="Ala_racemase_N"/>
</dbReference>
<dbReference type="Pfam" id="PF01168">
    <property type="entry name" value="Ala_racemase_N"/>
    <property type="match status" value="1"/>
</dbReference>
<dbReference type="InterPro" id="IPR029066">
    <property type="entry name" value="PLP-binding_barrel"/>
</dbReference>
<dbReference type="InterPro" id="IPR011079">
    <property type="entry name" value="Ala_racemase_C"/>
</dbReference>
<dbReference type="InterPro" id="IPR009006">
    <property type="entry name" value="Ala_racemase/Decarboxylase_C"/>
</dbReference>
<dbReference type="HAMAP" id="MF_01201">
    <property type="entry name" value="Ala_racemase"/>
    <property type="match status" value="1"/>
</dbReference>
<protein>
    <submittedName>
        <fullName evidence="5">Unannotated protein</fullName>
    </submittedName>
</protein>
<dbReference type="PRINTS" id="PR00992">
    <property type="entry name" value="ALARACEMASE"/>
</dbReference>
<dbReference type="GO" id="GO:0009252">
    <property type="term" value="P:peptidoglycan biosynthetic process"/>
    <property type="evidence" value="ECO:0007669"/>
    <property type="project" value="TreeGrafter"/>
</dbReference>
<dbReference type="CDD" id="cd00430">
    <property type="entry name" value="PLPDE_III_AR"/>
    <property type="match status" value="1"/>
</dbReference>
<dbReference type="InterPro" id="IPR020622">
    <property type="entry name" value="Ala_racemase_pyridoxalP-BS"/>
</dbReference>